<evidence type="ECO:0000313" key="2">
    <source>
        <dbReference type="EMBL" id="OWZ04954.1"/>
    </source>
</evidence>
<comment type="caution">
    <text evidence="2">The sequence shown here is derived from an EMBL/GenBank/DDBJ whole genome shotgun (WGS) entry which is preliminary data.</text>
</comment>
<evidence type="ECO:0000256" key="1">
    <source>
        <dbReference type="SAM" id="SignalP"/>
    </source>
</evidence>
<dbReference type="Proteomes" id="UP000198211">
    <property type="component" value="Unassembled WGS sequence"/>
</dbReference>
<organism evidence="2 3">
    <name type="scientific">Phytophthora megakarya</name>
    <dbReference type="NCBI Taxonomy" id="4795"/>
    <lineage>
        <taxon>Eukaryota</taxon>
        <taxon>Sar</taxon>
        <taxon>Stramenopiles</taxon>
        <taxon>Oomycota</taxon>
        <taxon>Peronosporomycetes</taxon>
        <taxon>Peronosporales</taxon>
        <taxon>Peronosporaceae</taxon>
        <taxon>Phytophthora</taxon>
    </lineage>
</organism>
<proteinExistence type="predicted"/>
<accession>A0A225VIM0</accession>
<keyword evidence="1" id="KW-0732">Signal</keyword>
<protein>
    <submittedName>
        <fullName evidence="2">Uncharacterized protein</fullName>
    </submittedName>
</protein>
<reference evidence="3" key="1">
    <citation type="submission" date="2017-03" db="EMBL/GenBank/DDBJ databases">
        <title>Phytopthora megakarya and P. palmivora, two closely related causual agents of cacao black pod achieved similar genome size and gene model numbers by different mechanisms.</title>
        <authorList>
            <person name="Ali S."/>
            <person name="Shao J."/>
            <person name="Larry D.J."/>
            <person name="Kronmiller B."/>
            <person name="Shen D."/>
            <person name="Strem M.D."/>
            <person name="Melnick R.L."/>
            <person name="Guiltinan M.J."/>
            <person name="Tyler B.M."/>
            <person name="Meinhardt L.W."/>
            <person name="Bailey B.A."/>
        </authorList>
    </citation>
    <scope>NUCLEOTIDE SEQUENCE [LARGE SCALE GENOMIC DNA]</scope>
    <source>
        <strain evidence="3">zdho120</strain>
    </source>
</reference>
<sequence>MPLSWTVQLSSSLYCLTLCFELLPIYTVRTTTPVHVRNRIMKENKSYFKEIPTEMEYYNRTNVCTHCGHRGLTSAQDEQAAKLRSMHVFARLGHPGKLSSRNKKPFTITTSVTTPTSSITKLVR</sequence>
<name>A0A225VIM0_9STRA</name>
<feature type="chain" id="PRO_5012511010" evidence="1">
    <location>
        <begin position="20"/>
        <end position="124"/>
    </location>
</feature>
<gene>
    <name evidence="2" type="ORF">PHMEG_00023048</name>
</gene>
<keyword evidence="3" id="KW-1185">Reference proteome</keyword>
<feature type="signal peptide" evidence="1">
    <location>
        <begin position="1"/>
        <end position="19"/>
    </location>
</feature>
<evidence type="ECO:0000313" key="3">
    <source>
        <dbReference type="Proteomes" id="UP000198211"/>
    </source>
</evidence>
<dbReference type="AlphaFoldDB" id="A0A225VIM0"/>
<dbReference type="EMBL" id="NBNE01004685">
    <property type="protein sequence ID" value="OWZ04954.1"/>
    <property type="molecule type" value="Genomic_DNA"/>
</dbReference>